<reference evidence="2 5" key="2">
    <citation type="journal article" date="2019" name="Int. J. Syst. Evol. Microbiol.">
        <title>The Global Catalogue of Microorganisms (GCM) 10K type strain sequencing project: providing services to taxonomists for standard genome sequencing and annotation.</title>
        <authorList>
            <consortium name="The Broad Institute Genomics Platform"/>
            <consortium name="The Broad Institute Genome Sequencing Center for Infectious Disease"/>
            <person name="Wu L."/>
            <person name="Ma J."/>
        </authorList>
    </citation>
    <scope>NUCLEOTIDE SEQUENCE [LARGE SCALE GENOMIC DNA]</scope>
    <source>
        <strain evidence="2 5">JCM 10664</strain>
    </source>
</reference>
<name>A0A917K3M9_9PSEU</name>
<evidence type="ECO:0000256" key="1">
    <source>
        <dbReference type="SAM" id="MobiDB-lite"/>
    </source>
</evidence>
<dbReference type="EMBL" id="BMMT01000015">
    <property type="protein sequence ID" value="GGI97712.1"/>
    <property type="molecule type" value="Genomic_DNA"/>
</dbReference>
<dbReference type="RefSeq" id="WP_188989708.1">
    <property type="nucleotide sequence ID" value="NZ_BAAAHC010000009.1"/>
</dbReference>
<comment type="caution">
    <text evidence="3">The sequence shown here is derived from an EMBL/GenBank/DDBJ whole genome shotgun (WGS) entry which is preliminary data.</text>
</comment>
<gene>
    <name evidence="2" type="ORF">GCM10009545_26280</name>
    <name evidence="3" type="ORF">GCM10011581_38560</name>
</gene>
<evidence type="ECO:0000313" key="5">
    <source>
        <dbReference type="Proteomes" id="UP001500220"/>
    </source>
</evidence>
<evidence type="ECO:0000313" key="2">
    <source>
        <dbReference type="EMBL" id="GAA0522850.1"/>
    </source>
</evidence>
<reference evidence="3" key="3">
    <citation type="submission" date="2020-09" db="EMBL/GenBank/DDBJ databases">
        <authorList>
            <person name="Sun Q."/>
            <person name="Zhou Y."/>
        </authorList>
    </citation>
    <scope>NUCLEOTIDE SEQUENCE</scope>
    <source>
        <strain evidence="3">CGMCC 4.7206</strain>
    </source>
</reference>
<keyword evidence="5" id="KW-1185">Reference proteome</keyword>
<evidence type="ECO:0008006" key="6">
    <source>
        <dbReference type="Google" id="ProtNLM"/>
    </source>
</evidence>
<dbReference type="Proteomes" id="UP000597989">
    <property type="component" value="Unassembled WGS sequence"/>
</dbReference>
<evidence type="ECO:0000313" key="3">
    <source>
        <dbReference type="EMBL" id="GGI97712.1"/>
    </source>
</evidence>
<organism evidence="3 4">
    <name type="scientific">Saccharopolyspora thermophila</name>
    <dbReference type="NCBI Taxonomy" id="89367"/>
    <lineage>
        <taxon>Bacteria</taxon>
        <taxon>Bacillati</taxon>
        <taxon>Actinomycetota</taxon>
        <taxon>Actinomycetes</taxon>
        <taxon>Pseudonocardiales</taxon>
        <taxon>Pseudonocardiaceae</taxon>
        <taxon>Saccharopolyspora</taxon>
    </lineage>
</organism>
<reference evidence="3 4" key="1">
    <citation type="journal article" date="2014" name="Int. J. Syst. Evol. Microbiol.">
        <title>Complete genome sequence of Corynebacterium casei LMG S-19264T (=DSM 44701T), isolated from a smear-ripened cheese.</title>
        <authorList>
            <consortium name="US DOE Joint Genome Institute (JGI-PGF)"/>
            <person name="Walter F."/>
            <person name="Albersmeier A."/>
            <person name="Kalinowski J."/>
            <person name="Ruckert C."/>
        </authorList>
    </citation>
    <scope>NUCLEOTIDE SEQUENCE [LARGE SCALE GENOMIC DNA]</scope>
    <source>
        <strain evidence="3 4">CGMCC 4.7206</strain>
    </source>
</reference>
<feature type="region of interest" description="Disordered" evidence="1">
    <location>
        <begin position="1"/>
        <end position="86"/>
    </location>
</feature>
<feature type="compositionally biased region" description="Low complexity" evidence="1">
    <location>
        <begin position="28"/>
        <end position="77"/>
    </location>
</feature>
<reference evidence="2" key="4">
    <citation type="submission" date="2023-12" db="EMBL/GenBank/DDBJ databases">
        <authorList>
            <person name="Sun Q."/>
            <person name="Inoue M."/>
        </authorList>
    </citation>
    <scope>NUCLEOTIDE SEQUENCE</scope>
    <source>
        <strain evidence="2">JCM 10664</strain>
    </source>
</reference>
<accession>A0A917K3M9</accession>
<dbReference type="Proteomes" id="UP001500220">
    <property type="component" value="Unassembled WGS sequence"/>
</dbReference>
<proteinExistence type="predicted"/>
<evidence type="ECO:0000313" key="4">
    <source>
        <dbReference type="Proteomes" id="UP000597989"/>
    </source>
</evidence>
<dbReference type="EMBL" id="BAAAHC010000009">
    <property type="protein sequence ID" value="GAA0522850.1"/>
    <property type="molecule type" value="Genomic_DNA"/>
</dbReference>
<sequence>MTAGQQQRLAAAGEHQRSEPAATAAPQVTGRPVATVAAARATARTTATRQARPARAPRVGRTEPVAVPSAPAAAPTAAEPPPERPAERNPLDLPVLRIVCWQLAVVLALLGIGGPWPVAVACVLAAAALLAWTAVRVRGRWLSDELTLRARWLLRRRALELPEAAGGRVLLQVLAPGAVVRTVELAGTTAGAVSRREELLAILRPVGTGPAALAEVALSGALLADTREPGAAQPAIRLQLVLHRGPRQADQTRAWLAVRALRDPSFADDTELLAALNSTVRTLHRTLRRAGMGIAALTEPEVLATLVALTHTGPGRGTIREERRYWRAGPITQVGVRLTGLGARPLRARLHTLYQLLDAAPGAARTIAITVPEHTAVLRVAATTDAAADAAAERLLRIPARGMRLERMDNEHAPAVAASLPIGGNP</sequence>
<protein>
    <recommendedName>
        <fullName evidence="6">Type VII secretion protein EccE</fullName>
    </recommendedName>
</protein>
<dbReference type="AlphaFoldDB" id="A0A917K3M9"/>